<evidence type="ECO:0000313" key="6">
    <source>
        <dbReference type="EMBL" id="KAK9285553.1"/>
    </source>
</evidence>
<dbReference type="PANTHER" id="PTHR22952:SF433">
    <property type="entry name" value="PROTEIN FD"/>
    <property type="match status" value="1"/>
</dbReference>
<dbReference type="GO" id="GO:0003677">
    <property type="term" value="F:DNA binding"/>
    <property type="evidence" value="ECO:0007669"/>
    <property type="project" value="UniProtKB-KW"/>
</dbReference>
<dbReference type="SUPFAM" id="SSF57959">
    <property type="entry name" value="Leucine zipper domain"/>
    <property type="match status" value="1"/>
</dbReference>
<feature type="region of interest" description="Disordered" evidence="4">
    <location>
        <begin position="41"/>
        <end position="77"/>
    </location>
</feature>
<proteinExistence type="predicted"/>
<dbReference type="PROSITE" id="PS00036">
    <property type="entry name" value="BZIP_BASIC"/>
    <property type="match status" value="1"/>
</dbReference>
<dbReference type="Proteomes" id="UP001415857">
    <property type="component" value="Unassembled WGS sequence"/>
</dbReference>
<dbReference type="InterPro" id="IPR004827">
    <property type="entry name" value="bZIP"/>
</dbReference>
<evidence type="ECO:0000256" key="3">
    <source>
        <dbReference type="ARBA" id="ARBA00023242"/>
    </source>
</evidence>
<dbReference type="InterPro" id="IPR046347">
    <property type="entry name" value="bZIP_sf"/>
</dbReference>
<evidence type="ECO:0000256" key="4">
    <source>
        <dbReference type="SAM" id="MobiDB-lite"/>
    </source>
</evidence>
<sequence length="242" mass="27027">MEEVWKDINLSSLHDHPSREHHHHHHSHNNLGGIILQDFLAGRPSSKDPPPSSSAGGGGDANLFGSPPPPPATVLSLNSGTQFHFLDNSDPLIRPNLNSHLHKQPLPNVMPAFGSPFDALASPVCLPSSGKKRLSESDNNTGGDRRHKRMIKNRESAARSRARKQEIISHLSFTNIVSFYKSIGSIPHFCYSIFESRFFSFLCFQIWGFLQAYTNELELEVKHLSAENAKLKKQQQQVNILL</sequence>
<protein>
    <recommendedName>
        <fullName evidence="5">BZIP domain-containing protein</fullName>
    </recommendedName>
</protein>
<gene>
    <name evidence="6" type="ORF">L1049_024748</name>
</gene>
<dbReference type="Pfam" id="PF00170">
    <property type="entry name" value="bZIP_1"/>
    <property type="match status" value="1"/>
</dbReference>
<feature type="region of interest" description="Disordered" evidence="4">
    <location>
        <begin position="128"/>
        <end position="157"/>
    </location>
</feature>
<keyword evidence="2" id="KW-0238">DNA-binding</keyword>
<reference evidence="6 7" key="1">
    <citation type="journal article" date="2024" name="Plant J.">
        <title>Genome sequences and population genomics reveal climatic adaptation and genomic divergence between two closely related sweetgum species.</title>
        <authorList>
            <person name="Xu W.Q."/>
            <person name="Ren C.Q."/>
            <person name="Zhang X.Y."/>
            <person name="Comes H.P."/>
            <person name="Liu X.H."/>
            <person name="Li Y.G."/>
            <person name="Kettle C.J."/>
            <person name="Jalonen R."/>
            <person name="Gaisberger H."/>
            <person name="Ma Y.Z."/>
            <person name="Qiu Y.X."/>
        </authorList>
    </citation>
    <scope>NUCLEOTIDE SEQUENCE [LARGE SCALE GENOMIC DNA]</scope>
    <source>
        <strain evidence="6">Hangzhou</strain>
    </source>
</reference>
<organism evidence="6 7">
    <name type="scientific">Liquidambar formosana</name>
    <name type="common">Formosan gum</name>
    <dbReference type="NCBI Taxonomy" id="63359"/>
    <lineage>
        <taxon>Eukaryota</taxon>
        <taxon>Viridiplantae</taxon>
        <taxon>Streptophyta</taxon>
        <taxon>Embryophyta</taxon>
        <taxon>Tracheophyta</taxon>
        <taxon>Spermatophyta</taxon>
        <taxon>Magnoliopsida</taxon>
        <taxon>eudicotyledons</taxon>
        <taxon>Gunneridae</taxon>
        <taxon>Pentapetalae</taxon>
        <taxon>Saxifragales</taxon>
        <taxon>Altingiaceae</taxon>
        <taxon>Liquidambar</taxon>
    </lineage>
</organism>
<dbReference type="AlphaFoldDB" id="A0AAP0RW80"/>
<dbReference type="GO" id="GO:0005634">
    <property type="term" value="C:nucleus"/>
    <property type="evidence" value="ECO:0007669"/>
    <property type="project" value="UniProtKB-SubCell"/>
</dbReference>
<dbReference type="EMBL" id="JBBPBK010000005">
    <property type="protein sequence ID" value="KAK9285553.1"/>
    <property type="molecule type" value="Genomic_DNA"/>
</dbReference>
<evidence type="ECO:0000256" key="2">
    <source>
        <dbReference type="ARBA" id="ARBA00023125"/>
    </source>
</evidence>
<comment type="subcellular location">
    <subcellularLocation>
        <location evidence="1">Nucleus</location>
    </subcellularLocation>
</comment>
<dbReference type="InterPro" id="IPR043452">
    <property type="entry name" value="BZIP46-like"/>
</dbReference>
<comment type="caution">
    <text evidence="6">The sequence shown here is derived from an EMBL/GenBank/DDBJ whole genome shotgun (WGS) entry which is preliminary data.</text>
</comment>
<dbReference type="Gene3D" id="1.20.5.170">
    <property type="match status" value="1"/>
</dbReference>
<feature type="domain" description="BZIP" evidence="5">
    <location>
        <begin position="148"/>
        <end position="163"/>
    </location>
</feature>
<dbReference type="PANTHER" id="PTHR22952">
    <property type="entry name" value="CAMP-RESPONSE ELEMENT BINDING PROTEIN-RELATED"/>
    <property type="match status" value="1"/>
</dbReference>
<name>A0AAP0RW80_LIQFO</name>
<dbReference type="CDD" id="cd14707">
    <property type="entry name" value="bZIP_plant_BZIP46"/>
    <property type="match status" value="1"/>
</dbReference>
<keyword evidence="7" id="KW-1185">Reference proteome</keyword>
<evidence type="ECO:0000313" key="7">
    <source>
        <dbReference type="Proteomes" id="UP001415857"/>
    </source>
</evidence>
<accession>A0AAP0RW80</accession>
<evidence type="ECO:0000256" key="1">
    <source>
        <dbReference type="ARBA" id="ARBA00004123"/>
    </source>
</evidence>
<dbReference type="GO" id="GO:0045893">
    <property type="term" value="P:positive regulation of DNA-templated transcription"/>
    <property type="evidence" value="ECO:0007669"/>
    <property type="project" value="InterPro"/>
</dbReference>
<dbReference type="GO" id="GO:0003700">
    <property type="term" value="F:DNA-binding transcription factor activity"/>
    <property type="evidence" value="ECO:0007669"/>
    <property type="project" value="InterPro"/>
</dbReference>
<evidence type="ECO:0000259" key="5">
    <source>
        <dbReference type="PROSITE" id="PS00036"/>
    </source>
</evidence>
<keyword evidence="3" id="KW-0539">Nucleus</keyword>